<keyword evidence="2" id="KW-1185">Reference proteome</keyword>
<dbReference type="EMBL" id="CM018048">
    <property type="protein sequence ID" value="KAA8521084.1"/>
    <property type="molecule type" value="Genomic_DNA"/>
</dbReference>
<accession>A0A5J4ZTB1</accession>
<proteinExistence type="predicted"/>
<sequence length="75" mass="8040">MSALSSNADTVASARLSPSPILQFHQRHRPSKVVARLTSHSTDPLTVGIFTTTSSVFHSISFQICFFCAGCTNGI</sequence>
<dbReference type="Proteomes" id="UP000325577">
    <property type="component" value="Linkage Group LG5"/>
</dbReference>
<gene>
    <name evidence="1" type="ORF">F0562_011763</name>
</gene>
<protein>
    <submittedName>
        <fullName evidence="1">Uncharacterized protein</fullName>
    </submittedName>
</protein>
<dbReference type="AlphaFoldDB" id="A0A5J4ZTB1"/>
<evidence type="ECO:0000313" key="1">
    <source>
        <dbReference type="EMBL" id="KAA8521084.1"/>
    </source>
</evidence>
<reference evidence="1 2" key="1">
    <citation type="submission" date="2019-09" db="EMBL/GenBank/DDBJ databases">
        <title>A chromosome-level genome assembly of the Chinese tupelo Nyssa sinensis.</title>
        <authorList>
            <person name="Yang X."/>
            <person name="Kang M."/>
            <person name="Yang Y."/>
            <person name="Xiong H."/>
            <person name="Wang M."/>
            <person name="Zhang Z."/>
            <person name="Wang Z."/>
            <person name="Wu H."/>
            <person name="Ma T."/>
            <person name="Liu J."/>
            <person name="Xi Z."/>
        </authorList>
    </citation>
    <scope>NUCLEOTIDE SEQUENCE [LARGE SCALE GENOMIC DNA]</scope>
    <source>
        <strain evidence="1">J267</strain>
        <tissue evidence="1">Leaf</tissue>
    </source>
</reference>
<name>A0A5J4ZTB1_9ASTE</name>
<evidence type="ECO:0000313" key="2">
    <source>
        <dbReference type="Proteomes" id="UP000325577"/>
    </source>
</evidence>
<organism evidence="1 2">
    <name type="scientific">Nyssa sinensis</name>
    <dbReference type="NCBI Taxonomy" id="561372"/>
    <lineage>
        <taxon>Eukaryota</taxon>
        <taxon>Viridiplantae</taxon>
        <taxon>Streptophyta</taxon>
        <taxon>Embryophyta</taxon>
        <taxon>Tracheophyta</taxon>
        <taxon>Spermatophyta</taxon>
        <taxon>Magnoliopsida</taxon>
        <taxon>eudicotyledons</taxon>
        <taxon>Gunneridae</taxon>
        <taxon>Pentapetalae</taxon>
        <taxon>asterids</taxon>
        <taxon>Cornales</taxon>
        <taxon>Nyssaceae</taxon>
        <taxon>Nyssa</taxon>
    </lineage>
</organism>